<dbReference type="CDD" id="cd08215">
    <property type="entry name" value="STKc_Nek"/>
    <property type="match status" value="1"/>
</dbReference>
<keyword evidence="5" id="KW-0418">Kinase</keyword>
<dbReference type="Pfam" id="PF00069">
    <property type="entry name" value="Pkinase"/>
    <property type="match status" value="1"/>
</dbReference>
<organism evidence="11 12">
    <name type="scientific">Prorocentrum cordatum</name>
    <dbReference type="NCBI Taxonomy" id="2364126"/>
    <lineage>
        <taxon>Eukaryota</taxon>
        <taxon>Sar</taxon>
        <taxon>Alveolata</taxon>
        <taxon>Dinophyceae</taxon>
        <taxon>Prorocentrales</taxon>
        <taxon>Prorocentraceae</taxon>
        <taxon>Prorocentrum</taxon>
    </lineage>
</organism>
<dbReference type="PROSITE" id="PS50011">
    <property type="entry name" value="PROTEIN_KINASE_DOM"/>
    <property type="match status" value="1"/>
</dbReference>
<reference evidence="11" key="1">
    <citation type="submission" date="2023-10" db="EMBL/GenBank/DDBJ databases">
        <authorList>
            <person name="Chen Y."/>
            <person name="Shah S."/>
            <person name="Dougan E. K."/>
            <person name="Thang M."/>
            <person name="Chan C."/>
        </authorList>
    </citation>
    <scope>NUCLEOTIDE SEQUENCE [LARGE SCALE GENOMIC DNA]</scope>
</reference>
<evidence type="ECO:0000313" key="11">
    <source>
        <dbReference type="EMBL" id="CAK0890324.1"/>
    </source>
</evidence>
<keyword evidence="6" id="KW-0067">ATP-binding</keyword>
<feature type="compositionally biased region" description="Polar residues" evidence="9">
    <location>
        <begin position="353"/>
        <end position="369"/>
    </location>
</feature>
<dbReference type="SMART" id="SM00220">
    <property type="entry name" value="S_TKc"/>
    <property type="match status" value="1"/>
</dbReference>
<feature type="compositionally biased region" description="Basic and acidic residues" evidence="9">
    <location>
        <begin position="289"/>
        <end position="307"/>
    </location>
</feature>
<protein>
    <recommendedName>
        <fullName evidence="1">non-specific serine/threonine protein kinase</fullName>
        <ecNumber evidence="1">2.7.11.1</ecNumber>
    </recommendedName>
</protein>
<keyword evidence="12" id="KW-1185">Reference proteome</keyword>
<dbReference type="InterPro" id="IPR000719">
    <property type="entry name" value="Prot_kinase_dom"/>
</dbReference>
<feature type="compositionally biased region" description="Low complexity" evidence="9">
    <location>
        <begin position="596"/>
        <end position="615"/>
    </location>
</feature>
<feature type="region of interest" description="Disordered" evidence="9">
    <location>
        <begin position="277"/>
        <end position="750"/>
    </location>
</feature>
<comment type="catalytic activity">
    <reaction evidence="8">
        <text>L-seryl-[protein] + ATP = O-phospho-L-seryl-[protein] + ADP + H(+)</text>
        <dbReference type="Rhea" id="RHEA:17989"/>
        <dbReference type="Rhea" id="RHEA-COMP:9863"/>
        <dbReference type="Rhea" id="RHEA-COMP:11604"/>
        <dbReference type="ChEBI" id="CHEBI:15378"/>
        <dbReference type="ChEBI" id="CHEBI:29999"/>
        <dbReference type="ChEBI" id="CHEBI:30616"/>
        <dbReference type="ChEBI" id="CHEBI:83421"/>
        <dbReference type="ChEBI" id="CHEBI:456216"/>
        <dbReference type="EC" id="2.7.11.1"/>
    </reaction>
</comment>
<dbReference type="InterPro" id="IPR008271">
    <property type="entry name" value="Ser/Thr_kinase_AS"/>
</dbReference>
<feature type="domain" description="Protein kinase" evidence="10">
    <location>
        <begin position="11"/>
        <end position="267"/>
    </location>
</feature>
<dbReference type="Gene3D" id="3.30.200.20">
    <property type="entry name" value="Phosphorylase Kinase, domain 1"/>
    <property type="match status" value="1"/>
</dbReference>
<evidence type="ECO:0000259" key="10">
    <source>
        <dbReference type="PROSITE" id="PS50011"/>
    </source>
</evidence>
<feature type="compositionally biased region" description="Low complexity" evidence="9">
    <location>
        <begin position="478"/>
        <end position="495"/>
    </location>
</feature>
<evidence type="ECO:0000256" key="6">
    <source>
        <dbReference type="ARBA" id="ARBA00022840"/>
    </source>
</evidence>
<comment type="caution">
    <text evidence="11">The sequence shown here is derived from an EMBL/GenBank/DDBJ whole genome shotgun (WGS) entry which is preliminary data.</text>
</comment>
<name>A0ABN9WY58_9DINO</name>
<feature type="compositionally biased region" description="Basic and acidic residues" evidence="9">
    <location>
        <begin position="580"/>
        <end position="595"/>
    </location>
</feature>
<evidence type="ECO:0000256" key="3">
    <source>
        <dbReference type="ARBA" id="ARBA00022679"/>
    </source>
</evidence>
<feature type="compositionally biased region" description="Basic and acidic residues" evidence="9">
    <location>
        <begin position="516"/>
        <end position="555"/>
    </location>
</feature>
<dbReference type="EC" id="2.7.11.1" evidence="1"/>
<proteinExistence type="predicted"/>
<evidence type="ECO:0000256" key="7">
    <source>
        <dbReference type="ARBA" id="ARBA00047899"/>
    </source>
</evidence>
<dbReference type="Proteomes" id="UP001189429">
    <property type="component" value="Unassembled WGS sequence"/>
</dbReference>
<dbReference type="PROSITE" id="PS00108">
    <property type="entry name" value="PROTEIN_KINASE_ST"/>
    <property type="match status" value="1"/>
</dbReference>
<evidence type="ECO:0000256" key="2">
    <source>
        <dbReference type="ARBA" id="ARBA00022527"/>
    </source>
</evidence>
<evidence type="ECO:0000256" key="4">
    <source>
        <dbReference type="ARBA" id="ARBA00022741"/>
    </source>
</evidence>
<evidence type="ECO:0000313" key="12">
    <source>
        <dbReference type="Proteomes" id="UP001189429"/>
    </source>
</evidence>
<feature type="compositionally biased region" description="Basic and acidic residues" evidence="9">
    <location>
        <begin position="315"/>
        <end position="342"/>
    </location>
</feature>
<feature type="compositionally biased region" description="Low complexity" evidence="9">
    <location>
        <begin position="647"/>
        <end position="660"/>
    </location>
</feature>
<dbReference type="PANTHER" id="PTHR44899:SF3">
    <property type="entry name" value="SERINE_THREONINE-PROTEIN KINASE NEK1"/>
    <property type="match status" value="1"/>
</dbReference>
<dbReference type="InterPro" id="IPR011009">
    <property type="entry name" value="Kinase-like_dom_sf"/>
</dbReference>
<dbReference type="InterPro" id="IPR051131">
    <property type="entry name" value="NEK_Ser/Thr_kinase_NIMA"/>
</dbReference>
<evidence type="ECO:0000256" key="9">
    <source>
        <dbReference type="SAM" id="MobiDB-lite"/>
    </source>
</evidence>
<dbReference type="EMBL" id="CAUYUJ010019337">
    <property type="protein sequence ID" value="CAK0890324.1"/>
    <property type="molecule type" value="Genomic_DNA"/>
</dbReference>
<evidence type="ECO:0000256" key="1">
    <source>
        <dbReference type="ARBA" id="ARBA00012513"/>
    </source>
</evidence>
<evidence type="ECO:0000256" key="5">
    <source>
        <dbReference type="ARBA" id="ARBA00022777"/>
    </source>
</evidence>
<dbReference type="SUPFAM" id="SSF56112">
    <property type="entry name" value="Protein kinase-like (PK-like)"/>
    <property type="match status" value="1"/>
</dbReference>
<dbReference type="Gene3D" id="1.10.510.10">
    <property type="entry name" value="Transferase(Phosphotransferase) domain 1"/>
    <property type="match status" value="1"/>
</dbReference>
<comment type="catalytic activity">
    <reaction evidence="7">
        <text>L-threonyl-[protein] + ATP = O-phospho-L-threonyl-[protein] + ADP + H(+)</text>
        <dbReference type="Rhea" id="RHEA:46608"/>
        <dbReference type="Rhea" id="RHEA-COMP:11060"/>
        <dbReference type="Rhea" id="RHEA-COMP:11605"/>
        <dbReference type="ChEBI" id="CHEBI:15378"/>
        <dbReference type="ChEBI" id="CHEBI:30013"/>
        <dbReference type="ChEBI" id="CHEBI:30616"/>
        <dbReference type="ChEBI" id="CHEBI:61977"/>
        <dbReference type="ChEBI" id="CHEBI:456216"/>
        <dbReference type="EC" id="2.7.11.1"/>
    </reaction>
</comment>
<feature type="compositionally biased region" description="Basic and acidic residues" evidence="9">
    <location>
        <begin position="434"/>
        <end position="453"/>
    </location>
</feature>
<keyword evidence="3" id="KW-0808">Transferase</keyword>
<sequence length="750" mass="81368">MRAAAAFDELYERLRVLGEGAYGTAFLVRQKDARELHVAKEIRTAHLTEKQREGALAEANVLKMMRHSNIIAYVDSFLEGSKMYIIMEYADGGDLAKKIRGRKDDGGTFQEAEIMFHFAQVAHALDHIHRRKVLHRDLKPLNIFLTSQGDVKLGDFGIARVLESTTAGAQTTIGTPFYLSPEVCNNEAYGRASDLWSLGVVTYEMAALRVPFHATSMPATALKIIGAEPDPLPQGYSGGFVRIVFGLLEKEPASRPSLEAVLQLPSVQMHISDLSRTLASGNGGIDVKTSVESEGARPPRAAARAEARASPGPLDPRHGPQPEPQRHPRPEAPRREAPRRPSWEVACVEPPDTVSTESGFGSEPPQQAVSFDGRPGSGVHGGPPPWERRPPEGPAARRTGAAVPRSGRDVAAGPPPPPPFQELAAAPWPARPAQEGRREPSSRTQAPERRQEEALQNPWIRRGYHRPEELPPAGVESVPVPTLAGAGAPALAAPPEQRIAARRLRQEEEDDMLAGGERRKAEVRRKAQEERDRQEAYRRRQLDQAMREQQEELRRLRARQQSMRGMEDEAISAGSTDEVPTDHEAAPVGPRRDHQAAPQAVGAACAEPGRAAGAGEPPDKALSQTMQCAFEFQMVDKVRPRPKLTSEAQQPRRPRQAQAPEPEPGRGGAGPAEGLLRGSAGRLPPAPAQRPLQGSPAQSLRRPRVAEEWAPQHAPGQVGAMRTAGSAVVAAPRRAERPRCAAGGEESGAD</sequence>
<dbReference type="PANTHER" id="PTHR44899">
    <property type="entry name" value="CAMK FAMILY PROTEIN KINASE"/>
    <property type="match status" value="1"/>
</dbReference>
<evidence type="ECO:0000256" key="8">
    <source>
        <dbReference type="ARBA" id="ARBA00048679"/>
    </source>
</evidence>
<keyword evidence="4" id="KW-0547">Nucleotide-binding</keyword>
<keyword evidence="2" id="KW-0723">Serine/threonine-protein kinase</keyword>
<accession>A0ABN9WY58</accession>
<gene>
    <name evidence="11" type="ORF">PCOR1329_LOCUS70598</name>
</gene>